<protein>
    <recommendedName>
        <fullName evidence="2">histidine kinase</fullName>
        <ecNumber evidence="2">2.7.13.3</ecNumber>
    </recommendedName>
</protein>
<dbReference type="EC" id="2.7.13.3" evidence="2"/>
<keyword evidence="3" id="KW-0597">Phosphoprotein</keyword>
<dbReference type="InterPro" id="IPR011990">
    <property type="entry name" value="TPR-like_helical_dom_sf"/>
</dbReference>
<dbReference type="Gene3D" id="1.25.40.10">
    <property type="entry name" value="Tetratricopeptide repeat domain"/>
    <property type="match status" value="2"/>
</dbReference>
<dbReference type="PANTHER" id="PTHR43065:SF42">
    <property type="entry name" value="TWO-COMPONENT SENSOR PPRA"/>
    <property type="match status" value="1"/>
</dbReference>
<dbReference type="OrthoDB" id="9806995at2"/>
<dbReference type="SUPFAM" id="SSF48452">
    <property type="entry name" value="TPR-like"/>
    <property type="match status" value="2"/>
</dbReference>
<comment type="catalytic activity">
    <reaction evidence="1">
        <text>ATP + protein L-histidine = ADP + protein N-phospho-L-histidine.</text>
        <dbReference type="EC" id="2.7.13.3"/>
    </reaction>
</comment>
<keyword evidence="4" id="KW-0802">TPR repeat</keyword>
<evidence type="ECO:0000313" key="10">
    <source>
        <dbReference type="Proteomes" id="UP000321533"/>
    </source>
</evidence>
<feature type="repeat" description="TPR" evidence="4">
    <location>
        <begin position="90"/>
        <end position="123"/>
    </location>
</feature>
<feature type="coiled-coil region" evidence="5">
    <location>
        <begin position="376"/>
        <end position="403"/>
    </location>
</feature>
<dbReference type="SUPFAM" id="SSF55874">
    <property type="entry name" value="ATPase domain of HSP90 chaperone/DNA topoisomerase II/histidine kinase"/>
    <property type="match status" value="1"/>
</dbReference>
<dbReference type="Gene3D" id="3.30.565.10">
    <property type="entry name" value="Histidine kinase-like ATPase, C-terminal domain"/>
    <property type="match status" value="1"/>
</dbReference>
<dbReference type="CDD" id="cd00082">
    <property type="entry name" value="HisKA"/>
    <property type="match status" value="1"/>
</dbReference>
<keyword evidence="6" id="KW-0472">Membrane</keyword>
<dbReference type="InterPro" id="IPR005467">
    <property type="entry name" value="His_kinase_dom"/>
</dbReference>
<dbReference type="InterPro" id="IPR019734">
    <property type="entry name" value="TPR_rpt"/>
</dbReference>
<proteinExistence type="predicted"/>
<evidence type="ECO:0000313" key="9">
    <source>
        <dbReference type="EMBL" id="QEC69941.1"/>
    </source>
</evidence>
<name>A0A5B8VFU4_9BACT</name>
<dbReference type="EMBL" id="CP042435">
    <property type="protein sequence ID" value="QEC69941.1"/>
    <property type="molecule type" value="Genomic_DNA"/>
</dbReference>
<evidence type="ECO:0000259" key="8">
    <source>
        <dbReference type="PROSITE" id="PS50109"/>
    </source>
</evidence>
<feature type="repeat" description="TPR" evidence="4">
    <location>
        <begin position="210"/>
        <end position="243"/>
    </location>
</feature>
<accession>A0A5B8VFU4</accession>
<dbReference type="InterPro" id="IPR004358">
    <property type="entry name" value="Sig_transdc_His_kin-like_C"/>
</dbReference>
<dbReference type="InterPro" id="IPR003594">
    <property type="entry name" value="HATPase_dom"/>
</dbReference>
<feature type="domain" description="Histidine kinase" evidence="8">
    <location>
        <begin position="484"/>
        <end position="722"/>
    </location>
</feature>
<dbReference type="GO" id="GO:0000155">
    <property type="term" value="F:phosphorelay sensor kinase activity"/>
    <property type="evidence" value="ECO:0007669"/>
    <property type="project" value="InterPro"/>
</dbReference>
<feature type="coiled-coil region" evidence="5">
    <location>
        <begin position="431"/>
        <end position="465"/>
    </location>
</feature>
<dbReference type="AlphaFoldDB" id="A0A5B8VFU4"/>
<dbReference type="Gene3D" id="1.10.287.130">
    <property type="match status" value="1"/>
</dbReference>
<feature type="transmembrane region" description="Helical" evidence="6">
    <location>
        <begin position="407"/>
        <end position="428"/>
    </location>
</feature>
<feature type="signal peptide" evidence="7">
    <location>
        <begin position="1"/>
        <end position="23"/>
    </location>
</feature>
<dbReference type="SMART" id="SM00387">
    <property type="entry name" value="HATPase_c"/>
    <property type="match status" value="1"/>
</dbReference>
<dbReference type="SUPFAM" id="SSF47384">
    <property type="entry name" value="Homodimeric domain of signal transducing histidine kinase"/>
    <property type="match status" value="1"/>
</dbReference>
<dbReference type="PANTHER" id="PTHR43065">
    <property type="entry name" value="SENSOR HISTIDINE KINASE"/>
    <property type="match status" value="1"/>
</dbReference>
<evidence type="ECO:0000256" key="1">
    <source>
        <dbReference type="ARBA" id="ARBA00000085"/>
    </source>
</evidence>
<reference evidence="9 10" key="1">
    <citation type="journal article" date="2016" name="Int. J. Syst. Evol. Microbiol.">
        <title>Panacibacter ginsenosidivorans gen. nov., sp. nov., with ginsenoside converting activity isolated from soil of a ginseng field.</title>
        <authorList>
            <person name="Siddiqi M.Z."/>
            <person name="Muhammad Shafi S."/>
            <person name="Choi K.D."/>
            <person name="Im W.T."/>
        </authorList>
    </citation>
    <scope>NUCLEOTIDE SEQUENCE [LARGE SCALE GENOMIC DNA]</scope>
    <source>
        <strain evidence="9 10">Gsoil1550</strain>
    </source>
</reference>
<keyword evidence="10" id="KW-1185">Reference proteome</keyword>
<dbReference type="PRINTS" id="PR00344">
    <property type="entry name" value="BCTRLSENSOR"/>
</dbReference>
<dbReference type="Pfam" id="PF13424">
    <property type="entry name" value="TPR_12"/>
    <property type="match status" value="2"/>
</dbReference>
<dbReference type="Pfam" id="PF02518">
    <property type="entry name" value="HATPase_c"/>
    <property type="match status" value="1"/>
</dbReference>
<dbReference type="InterPro" id="IPR003661">
    <property type="entry name" value="HisK_dim/P_dom"/>
</dbReference>
<feature type="chain" id="PRO_5023096852" description="histidine kinase" evidence="7">
    <location>
        <begin position="24"/>
        <end position="724"/>
    </location>
</feature>
<organism evidence="9 10">
    <name type="scientific">Panacibacter ginsenosidivorans</name>
    <dbReference type="NCBI Taxonomy" id="1813871"/>
    <lineage>
        <taxon>Bacteria</taxon>
        <taxon>Pseudomonadati</taxon>
        <taxon>Bacteroidota</taxon>
        <taxon>Chitinophagia</taxon>
        <taxon>Chitinophagales</taxon>
        <taxon>Chitinophagaceae</taxon>
        <taxon>Panacibacter</taxon>
    </lineage>
</organism>
<evidence type="ECO:0000256" key="5">
    <source>
        <dbReference type="SAM" id="Coils"/>
    </source>
</evidence>
<dbReference type="InterPro" id="IPR036890">
    <property type="entry name" value="HATPase_C_sf"/>
</dbReference>
<evidence type="ECO:0000256" key="2">
    <source>
        <dbReference type="ARBA" id="ARBA00012438"/>
    </source>
</evidence>
<evidence type="ECO:0000256" key="6">
    <source>
        <dbReference type="SAM" id="Phobius"/>
    </source>
</evidence>
<sequence>MNRKLFCTAIIICFLCCPVFLVAQNKTIDSLRNILTTYTSQPDFERDTNYLNTLNELGFKYAYLAPDTTIVLSQKVLTLCKQINYFAGEAEALKNIGLVFNVKSEYNKSLSYYSAALKIALAHGYKTGAGKIYHNIGIVYSNLGKYPEALDNYFEALKIREELGEKPGIASSTNGIGAIYFVQGKYKEADTFYLKALKIAEEINFLSGKEAGYSNIGELNFRQGNYTEAKHYLLKALDVTKETGNKEAKAFVFTLLASIYNKEGKYNDAIVTFQQAKEVAIEVGTREYLSRSQIGLAEVYLALKKTDSALVYAQEGIKTAEGISYTELLRDGNEILSRIYEAKGLGMQAYYHYKLFKQFADSINNLQTEQRAANLAAEYEYSKKEIQLKADQAKKDLEFQRKSTQQWWIIFSALAALFTALVVASLIYRSRQKEKHSNQLLHQQNEEIEKQKNTLQLTLKDLKATQSQLIQSEKMASLGELTAGIAHEIQNPLNFVNNFSEVNAELIAEMKEEIENGNYGEVKIIATDIAVNEQKINHHGKRADAIVKGMLQHSRSSIGVKEPSDINALADEYLRLAYHGLRAKDNSFNAKLETDFDEGIGNINIIPQDIGRVLLNLYNNAFYAVKPPNSQKGEHYQPSVKVSTKKIGDKVEIRVSDNGSGIPQKIVDKIFQPFFTTKPTGQGTGLGLSLSYDIVKAHGGEITVETTEGEGTTFIIQLPTQDAL</sequence>
<keyword evidence="6" id="KW-1133">Transmembrane helix</keyword>
<dbReference type="Pfam" id="PF13374">
    <property type="entry name" value="TPR_10"/>
    <property type="match status" value="1"/>
</dbReference>
<dbReference type="SMART" id="SM00028">
    <property type="entry name" value="TPR"/>
    <property type="match status" value="6"/>
</dbReference>
<gene>
    <name evidence="9" type="ORF">FRZ67_22555</name>
</gene>
<dbReference type="PROSITE" id="PS50109">
    <property type="entry name" value="HIS_KIN"/>
    <property type="match status" value="1"/>
</dbReference>
<keyword evidence="5" id="KW-0175">Coiled coil</keyword>
<keyword evidence="6" id="KW-0812">Transmembrane</keyword>
<feature type="repeat" description="TPR" evidence="4">
    <location>
        <begin position="130"/>
        <end position="163"/>
    </location>
</feature>
<evidence type="ECO:0000256" key="3">
    <source>
        <dbReference type="ARBA" id="ARBA00022553"/>
    </source>
</evidence>
<evidence type="ECO:0000256" key="7">
    <source>
        <dbReference type="SAM" id="SignalP"/>
    </source>
</evidence>
<dbReference type="PROSITE" id="PS50005">
    <property type="entry name" value="TPR"/>
    <property type="match status" value="4"/>
</dbReference>
<dbReference type="Proteomes" id="UP000321533">
    <property type="component" value="Chromosome"/>
</dbReference>
<dbReference type="InterPro" id="IPR036097">
    <property type="entry name" value="HisK_dim/P_sf"/>
</dbReference>
<keyword evidence="7" id="KW-0732">Signal</keyword>
<feature type="repeat" description="TPR" evidence="4">
    <location>
        <begin position="170"/>
        <end position="203"/>
    </location>
</feature>
<dbReference type="RefSeq" id="WP_147192817.1">
    <property type="nucleotide sequence ID" value="NZ_CP042435.1"/>
</dbReference>
<dbReference type="PROSITE" id="PS50293">
    <property type="entry name" value="TPR_REGION"/>
    <property type="match status" value="1"/>
</dbReference>
<evidence type="ECO:0000256" key="4">
    <source>
        <dbReference type="PROSITE-ProRule" id="PRU00339"/>
    </source>
</evidence>
<dbReference type="KEGG" id="pgin:FRZ67_22555"/>